<evidence type="ECO:0008006" key="4">
    <source>
        <dbReference type="Google" id="ProtNLM"/>
    </source>
</evidence>
<keyword evidence="1" id="KW-0732">Signal</keyword>
<dbReference type="Pfam" id="PF16093">
    <property type="entry name" value="PAC4"/>
    <property type="match status" value="1"/>
</dbReference>
<reference evidence="2 3" key="1">
    <citation type="journal article" date="2019" name="Gigascience">
        <title>Whole-genome sequence of the oriental lung fluke Paragonimus westermani.</title>
        <authorList>
            <person name="Oey H."/>
            <person name="Zakrzewski M."/>
            <person name="Narain K."/>
            <person name="Devi K.R."/>
            <person name="Agatsuma T."/>
            <person name="Nawaratna S."/>
            <person name="Gobert G.N."/>
            <person name="Jones M.K."/>
            <person name="Ragan M.A."/>
            <person name="McManus D.P."/>
            <person name="Krause L."/>
        </authorList>
    </citation>
    <scope>NUCLEOTIDE SEQUENCE [LARGE SCALE GENOMIC DNA]</scope>
    <source>
        <strain evidence="2 3">IND2009</strain>
    </source>
</reference>
<name>A0A5J4NW71_9TREM</name>
<organism evidence="2 3">
    <name type="scientific">Paragonimus westermani</name>
    <dbReference type="NCBI Taxonomy" id="34504"/>
    <lineage>
        <taxon>Eukaryota</taxon>
        <taxon>Metazoa</taxon>
        <taxon>Spiralia</taxon>
        <taxon>Lophotrochozoa</taxon>
        <taxon>Platyhelminthes</taxon>
        <taxon>Trematoda</taxon>
        <taxon>Digenea</taxon>
        <taxon>Plagiorchiida</taxon>
        <taxon>Troglotremata</taxon>
        <taxon>Troglotrematidae</taxon>
        <taxon>Paragonimus</taxon>
    </lineage>
</organism>
<dbReference type="Proteomes" id="UP000324629">
    <property type="component" value="Unassembled WGS sequence"/>
</dbReference>
<evidence type="ECO:0000256" key="1">
    <source>
        <dbReference type="SAM" id="SignalP"/>
    </source>
</evidence>
<dbReference type="AlphaFoldDB" id="A0A5J4NW71"/>
<accession>A0A5J4NW71</accession>
<protein>
    <recommendedName>
        <fullName evidence="4">Proteasome assembly chaperone 4</fullName>
    </recommendedName>
</protein>
<gene>
    <name evidence="2" type="ORF">DEA37_0002694</name>
</gene>
<evidence type="ECO:0000313" key="3">
    <source>
        <dbReference type="Proteomes" id="UP000324629"/>
    </source>
</evidence>
<dbReference type="EMBL" id="QNGE01000597">
    <property type="protein sequence ID" value="KAA3679895.1"/>
    <property type="molecule type" value="Genomic_DNA"/>
</dbReference>
<dbReference type="GO" id="GO:0043248">
    <property type="term" value="P:proteasome assembly"/>
    <property type="evidence" value="ECO:0007669"/>
    <property type="project" value="InterPro"/>
</dbReference>
<evidence type="ECO:0000313" key="2">
    <source>
        <dbReference type="EMBL" id="KAA3679895.1"/>
    </source>
</evidence>
<feature type="signal peptide" evidence="1">
    <location>
        <begin position="1"/>
        <end position="19"/>
    </location>
</feature>
<sequence>MIFLYFSSPFLLFLVSTMSSPNGQMLASNSPFIWHKIFHDFPNFKIGLCFYILKLDGALFLWIGTEEGTFSGLSLCVPSHLTDNSLHSCQLYKVKPNAVAGSSLGLHEENLSRKIAQRFQCSVYVSLSLPAHLESAWDCVDPSSQDTLSKQVESVLVDQLVQCTDALHIEKSF</sequence>
<dbReference type="InterPro" id="IPR032157">
    <property type="entry name" value="PAC4"/>
</dbReference>
<feature type="chain" id="PRO_5023913368" description="Proteasome assembly chaperone 4" evidence="1">
    <location>
        <begin position="20"/>
        <end position="173"/>
    </location>
</feature>
<proteinExistence type="predicted"/>
<comment type="caution">
    <text evidence="2">The sequence shown here is derived from an EMBL/GenBank/DDBJ whole genome shotgun (WGS) entry which is preliminary data.</text>
</comment>
<keyword evidence="3" id="KW-1185">Reference proteome</keyword>